<feature type="compositionally biased region" description="Low complexity" evidence="1">
    <location>
        <begin position="199"/>
        <end position="209"/>
    </location>
</feature>
<evidence type="ECO:0000313" key="2">
    <source>
        <dbReference type="EMBL" id="OXA52132.1"/>
    </source>
</evidence>
<dbReference type="PRINTS" id="PR01217">
    <property type="entry name" value="PRICHEXTENSN"/>
</dbReference>
<evidence type="ECO:0000313" key="3">
    <source>
        <dbReference type="Proteomes" id="UP000198287"/>
    </source>
</evidence>
<comment type="caution">
    <text evidence="2">The sequence shown here is derived from an EMBL/GenBank/DDBJ whole genome shotgun (WGS) entry which is preliminary data.</text>
</comment>
<evidence type="ECO:0000256" key="1">
    <source>
        <dbReference type="SAM" id="MobiDB-lite"/>
    </source>
</evidence>
<protein>
    <submittedName>
        <fullName evidence="2">Splicing factor 3A subunit 2</fullName>
    </submittedName>
</protein>
<accession>A0A226E322</accession>
<name>A0A226E322_FOLCA</name>
<proteinExistence type="predicted"/>
<reference evidence="2 3" key="1">
    <citation type="submission" date="2015-12" db="EMBL/GenBank/DDBJ databases">
        <title>The genome of Folsomia candida.</title>
        <authorList>
            <person name="Faddeeva A."/>
            <person name="Derks M.F."/>
            <person name="Anvar Y."/>
            <person name="Smit S."/>
            <person name="Van Straalen N."/>
            <person name="Roelofs D."/>
        </authorList>
    </citation>
    <scope>NUCLEOTIDE SEQUENCE [LARGE SCALE GENOMIC DNA]</scope>
    <source>
        <strain evidence="2 3">VU population</strain>
        <tissue evidence="2">Whole body</tissue>
    </source>
</reference>
<keyword evidence="3" id="KW-1185">Reference proteome</keyword>
<sequence length="485" mass="51164">MYAQQGRGSQLTIGLHQTARGDGDEVLLKEVNQLLDFSTAPTSLLEIYLQEVNYWKEKAHGLKKCCEELMQRLGSTGDQGAVAVVPVNNDPIVAQLASFEAEVDDEAVLQAGHDDVAPFDQVVGVELNQNGQEQKEQADCVDHQPTRKLKKTVVATMKQALQSMLVSNEDFNRPLINPTQTMYETDSNYRAPISPTPASPEARSPASSATKISPVPAPIKISTVPPPAITPVAIQSPAVISPAPGPVPAVIVPEPAPAVIAPAMITPAPAVIPPAPAVIPPAPAPAMITPPPAPAVIAPPPAPAVIAPPPTPAVITPAPAVIAPPPAPAVIAPAPAVITSPPAPAVIAPPPAPAVIAPPPASPGISLVVAPPVISPPTALSSASEKSADEPIYVPSRYYRPAPPPRPMPPMNWEDREHYGLAALRAMQLEDLYKARNLIEAGLKYEQELEDWSEAVITEVHKAAAHEDRRCMLKKRNGDYQQIIF</sequence>
<dbReference type="Proteomes" id="UP000198287">
    <property type="component" value="Unassembled WGS sequence"/>
</dbReference>
<feature type="region of interest" description="Disordered" evidence="1">
    <location>
        <begin position="186"/>
        <end position="212"/>
    </location>
</feature>
<dbReference type="AlphaFoldDB" id="A0A226E322"/>
<organism evidence="2 3">
    <name type="scientific">Folsomia candida</name>
    <name type="common">Springtail</name>
    <dbReference type="NCBI Taxonomy" id="158441"/>
    <lineage>
        <taxon>Eukaryota</taxon>
        <taxon>Metazoa</taxon>
        <taxon>Ecdysozoa</taxon>
        <taxon>Arthropoda</taxon>
        <taxon>Hexapoda</taxon>
        <taxon>Collembola</taxon>
        <taxon>Entomobryomorpha</taxon>
        <taxon>Isotomoidea</taxon>
        <taxon>Isotomidae</taxon>
        <taxon>Proisotominae</taxon>
        <taxon>Folsomia</taxon>
    </lineage>
</organism>
<gene>
    <name evidence="2" type="ORF">Fcan01_13804</name>
</gene>
<dbReference type="EMBL" id="LNIX01000007">
    <property type="protein sequence ID" value="OXA52132.1"/>
    <property type="molecule type" value="Genomic_DNA"/>
</dbReference>